<protein>
    <recommendedName>
        <fullName evidence="3">Ribbon-helix-helix protein, CopG family</fullName>
    </recommendedName>
</protein>
<organism evidence="1 2">
    <name type="scientific">Alcaligenes faecalis</name>
    <dbReference type="NCBI Taxonomy" id="511"/>
    <lineage>
        <taxon>Bacteria</taxon>
        <taxon>Pseudomonadati</taxon>
        <taxon>Pseudomonadota</taxon>
        <taxon>Betaproteobacteria</taxon>
        <taxon>Burkholderiales</taxon>
        <taxon>Alcaligenaceae</taxon>
        <taxon>Alcaligenes</taxon>
    </lineage>
</organism>
<evidence type="ECO:0008006" key="3">
    <source>
        <dbReference type="Google" id="ProtNLM"/>
    </source>
</evidence>
<keyword evidence="1" id="KW-0614">Plasmid</keyword>
<keyword evidence="2" id="KW-1185">Reference proteome</keyword>
<evidence type="ECO:0000313" key="2">
    <source>
        <dbReference type="Proteomes" id="UP001211866"/>
    </source>
</evidence>
<geneLocation type="plasmid" evidence="1 2">
    <name>pNY11312-NR</name>
</geneLocation>
<proteinExistence type="predicted"/>
<sequence length="118" mass="12712">MSQSSIPCRFDSSTAAFLKAEAAREGVSQSEYIRRMVSKGLLVQSLEDAVSEIRSVSRASGSGITEEGFRFLATSVLEVRNLLRIISAKNFPTAVTEARKDAEDEVKRLLGDGGSNVG</sequence>
<name>A0ABY7N8F2_ALCFA</name>
<accession>A0ABY7N8F2</accession>
<dbReference type="RefSeq" id="WP_270120484.1">
    <property type="nucleotide sequence ID" value="NZ_CP096917.1"/>
</dbReference>
<gene>
    <name evidence="1" type="ORF">M2J83_21165</name>
</gene>
<dbReference type="Proteomes" id="UP001211866">
    <property type="component" value="Plasmid pNY11312-NR"/>
</dbReference>
<reference evidence="1 2" key="1">
    <citation type="submission" date="2022-05" db="EMBL/GenBank/DDBJ databases">
        <title>Complete sequence of strain NY11312.</title>
        <authorList>
            <person name="Zhou D."/>
        </authorList>
    </citation>
    <scope>NUCLEOTIDE SEQUENCE [LARGE SCALE GENOMIC DNA]</scope>
    <source>
        <strain evidence="1 2">NY11312</strain>
        <plasmid evidence="1 2">pNY11312-NR</plasmid>
    </source>
</reference>
<evidence type="ECO:0000313" key="1">
    <source>
        <dbReference type="EMBL" id="WBM40439.1"/>
    </source>
</evidence>
<dbReference type="EMBL" id="CP096917">
    <property type="protein sequence ID" value="WBM40439.1"/>
    <property type="molecule type" value="Genomic_DNA"/>
</dbReference>